<dbReference type="Gene3D" id="1.25.40.20">
    <property type="entry name" value="Ankyrin repeat-containing domain"/>
    <property type="match status" value="1"/>
</dbReference>
<dbReference type="SUPFAM" id="SSF48403">
    <property type="entry name" value="Ankyrin repeat"/>
    <property type="match status" value="1"/>
</dbReference>
<feature type="repeat" description="ANK" evidence="3">
    <location>
        <begin position="166"/>
        <end position="187"/>
    </location>
</feature>
<dbReference type="VEuPathDB" id="FungiDB:CH63R_06179"/>
<gene>
    <name evidence="5" type="ORF">CH63R_06179</name>
</gene>
<evidence type="ECO:0000313" key="6">
    <source>
        <dbReference type="Proteomes" id="UP000092177"/>
    </source>
</evidence>
<reference evidence="6" key="1">
    <citation type="journal article" date="2017" name="BMC Genomics">
        <title>Gapless genome assembly of Colletotrichum higginsianum reveals chromosome structure and association of transposable elements with secondary metabolite gene clusters.</title>
        <authorList>
            <person name="Dallery J.-F."/>
            <person name="Lapalu N."/>
            <person name="Zampounis A."/>
            <person name="Pigne S."/>
            <person name="Luyten I."/>
            <person name="Amselem J."/>
            <person name="Wittenberg A.H.J."/>
            <person name="Zhou S."/>
            <person name="de Queiroz M.V."/>
            <person name="Robin G.P."/>
            <person name="Auger A."/>
            <person name="Hainaut M."/>
            <person name="Henrissat B."/>
            <person name="Kim K.-T."/>
            <person name="Lee Y.-H."/>
            <person name="Lespinet O."/>
            <person name="Schwartz D.C."/>
            <person name="Thon M.R."/>
            <person name="O'Connell R.J."/>
        </authorList>
    </citation>
    <scope>NUCLEOTIDE SEQUENCE [LARGE SCALE GENOMIC DNA]</scope>
    <source>
        <strain evidence="6">IMI 349063</strain>
    </source>
</reference>
<dbReference type="EMBL" id="LTAN01000004">
    <property type="protein sequence ID" value="OBR10487.1"/>
    <property type="molecule type" value="Genomic_DNA"/>
</dbReference>
<keyword evidence="1" id="KW-0677">Repeat</keyword>
<sequence>MARENGVAAAQEFFKPLQDAIVVAKGIRDRDTSASWQRNKASSSQSERLAVTNKTAATLESIASDVNVPNDRASRSVSIDHGLESKVPGTAEWLRPTDDRTIDPKHKSMASLQRYLQDSGINEDLTQSVPTSMTSALQEAIKTDSVDQLKVIIANDPNSISSVDESGNTPLLLAAHHGQLEVFRYLLGRENPRASVYNKSGQTALHLLTMFDDKHVNEFVVLLIKSGADILHEALPVSKDEETLVFSLGLRCCPMLNSILHNRTALLESLLEAAHGDPSGSVCQICEAGSRFRRILAVCLSLFRIDALEILRNHLKTHGEFQTIDLANVQVWTGQNLLRLSQVPFKSVAVSTMDIPEDFFRAMIYGGSYSDVLERTIDFVTTVEDPRFVSRSSLEMDTLTAAIAGDSLDAVNSMLYRATAKQQDLPFWLLSPIKRPHVGVGSIFRRPQFGPTRPAFSGSPDLLMESITSGLRHIFDRLLCDHVPLLRDKFQFPCQKEEPCRDYPRWWLKNYRLLQGRDMYTARPEGHTHSCSIVEELLSCAIHARHQDSYFLSKIVDKVENQELFNAPGCLLNAVQTLNLNAASILLSKNPDLLMSKLMMPSDPVLTGFRSLTYWEGFERLELDRRKGTVLKVILRSGSYEQCRFVLKHLCSRRSAGLRYPVSPGWRWLQPKRQFRRQKDKSILDTAEESVPEWQRCPLHAEEYESLLVGNILRNSVERKALWDVIEVQVANGHSVSGTYLRLAINCSNTEALLELLNRGWRVNGTWKDCLHTPLQGALEHSKWWFGGHETLLRHYELNMLEQEALIKLHNVDGQPELHDPNLQTHREIYGEYSKIRHSLLCALYERKLDEAAIILRARGGRVSPFSSITTTGPTASKTARAWGAVLHALLYAVILPVAVFYGTQNVWHHMSTGQKWGG</sequence>
<keyword evidence="2 3" id="KW-0040">ANK repeat</keyword>
<dbReference type="RefSeq" id="XP_018159004.1">
    <property type="nucleotide sequence ID" value="XM_018301154.1"/>
</dbReference>
<evidence type="ECO:0000256" key="4">
    <source>
        <dbReference type="SAM" id="Phobius"/>
    </source>
</evidence>
<dbReference type="PROSITE" id="PS50297">
    <property type="entry name" value="ANK_REP_REGION"/>
    <property type="match status" value="1"/>
</dbReference>
<dbReference type="SMART" id="SM00248">
    <property type="entry name" value="ANK"/>
    <property type="match status" value="4"/>
</dbReference>
<evidence type="ECO:0000256" key="3">
    <source>
        <dbReference type="PROSITE-ProRule" id="PRU00023"/>
    </source>
</evidence>
<protein>
    <submittedName>
        <fullName evidence="5">Uncharacterized protein</fullName>
    </submittedName>
</protein>
<keyword evidence="4" id="KW-0812">Transmembrane</keyword>
<dbReference type="PANTHER" id="PTHR24198:SF165">
    <property type="entry name" value="ANKYRIN REPEAT-CONTAINING PROTEIN-RELATED"/>
    <property type="match status" value="1"/>
</dbReference>
<organism evidence="5 6">
    <name type="scientific">Colletotrichum higginsianum (strain IMI 349063)</name>
    <name type="common">Crucifer anthracnose fungus</name>
    <dbReference type="NCBI Taxonomy" id="759273"/>
    <lineage>
        <taxon>Eukaryota</taxon>
        <taxon>Fungi</taxon>
        <taxon>Dikarya</taxon>
        <taxon>Ascomycota</taxon>
        <taxon>Pezizomycotina</taxon>
        <taxon>Sordariomycetes</taxon>
        <taxon>Hypocreomycetidae</taxon>
        <taxon>Glomerellales</taxon>
        <taxon>Glomerellaceae</taxon>
        <taxon>Colletotrichum</taxon>
        <taxon>Colletotrichum destructivum species complex</taxon>
    </lineage>
</organism>
<evidence type="ECO:0000313" key="5">
    <source>
        <dbReference type="EMBL" id="OBR10487.1"/>
    </source>
</evidence>
<dbReference type="KEGG" id="chig:CH63R_06179"/>
<dbReference type="PROSITE" id="PS50088">
    <property type="entry name" value="ANK_REPEAT"/>
    <property type="match status" value="2"/>
</dbReference>
<keyword evidence="4" id="KW-0472">Membrane</keyword>
<evidence type="ECO:0000256" key="2">
    <source>
        <dbReference type="ARBA" id="ARBA00023043"/>
    </source>
</evidence>
<dbReference type="Pfam" id="PF12796">
    <property type="entry name" value="Ank_2"/>
    <property type="match status" value="1"/>
</dbReference>
<dbReference type="GeneID" id="28865261"/>
<dbReference type="Proteomes" id="UP000092177">
    <property type="component" value="Chromosome 4"/>
</dbReference>
<proteinExistence type="predicted"/>
<accession>A0A1B7YEH5</accession>
<dbReference type="AlphaFoldDB" id="A0A1B7YEH5"/>
<name>A0A1B7YEH5_COLHI</name>
<feature type="repeat" description="ANK" evidence="3">
    <location>
        <begin position="200"/>
        <end position="230"/>
    </location>
</feature>
<dbReference type="PANTHER" id="PTHR24198">
    <property type="entry name" value="ANKYRIN REPEAT AND PROTEIN KINASE DOMAIN-CONTAINING PROTEIN"/>
    <property type="match status" value="1"/>
</dbReference>
<dbReference type="InterPro" id="IPR036770">
    <property type="entry name" value="Ankyrin_rpt-contain_sf"/>
</dbReference>
<keyword evidence="4" id="KW-1133">Transmembrane helix</keyword>
<keyword evidence="6" id="KW-1185">Reference proteome</keyword>
<comment type="caution">
    <text evidence="5">The sequence shown here is derived from an EMBL/GenBank/DDBJ whole genome shotgun (WGS) entry which is preliminary data.</text>
</comment>
<feature type="transmembrane region" description="Helical" evidence="4">
    <location>
        <begin position="882"/>
        <end position="902"/>
    </location>
</feature>
<evidence type="ECO:0000256" key="1">
    <source>
        <dbReference type="ARBA" id="ARBA00022737"/>
    </source>
</evidence>
<dbReference type="InterPro" id="IPR002110">
    <property type="entry name" value="Ankyrin_rpt"/>
</dbReference>